<evidence type="ECO:0000259" key="4">
    <source>
        <dbReference type="Pfam" id="PF01467"/>
    </source>
</evidence>
<feature type="compositionally biased region" description="Polar residues" evidence="3">
    <location>
        <begin position="189"/>
        <end position="201"/>
    </location>
</feature>
<feature type="domain" description="Cytidyltransferase-like" evidence="4">
    <location>
        <begin position="37"/>
        <end position="158"/>
    </location>
</feature>
<evidence type="ECO:0000256" key="2">
    <source>
        <dbReference type="ARBA" id="ARBA00022695"/>
    </source>
</evidence>
<dbReference type="Pfam" id="PF01467">
    <property type="entry name" value="CTP_transf_like"/>
    <property type="match status" value="1"/>
</dbReference>
<evidence type="ECO:0000256" key="1">
    <source>
        <dbReference type="ARBA" id="ARBA00022679"/>
    </source>
</evidence>
<dbReference type="InterPro" id="IPR050385">
    <property type="entry name" value="Archaeal_FAD_synthase"/>
</dbReference>
<keyword evidence="6" id="KW-1185">Reference proteome</keyword>
<sequence>MARTVAVADSLGAQAFPIATSASQPDNVVRRGTLVATGGCFDLLHPGHLSLLQRARALGDSLVVCLNSDASVARAKGAERPVMPAADRAQLLKALDCVDDVVIFDEDTPTKAIERLRPDIWVKGSDYAEAGMPETPTVRACGGRVMILSTIAGYSSTNLIKAAKPAGGDGTRRIFGRNHSGAHDRPGSPRTSISPSIQRPSARTEQESS</sequence>
<protein>
    <submittedName>
        <fullName evidence="5">Adenylyltransferase/cytidyltransferase family protein</fullName>
    </submittedName>
</protein>
<accession>A0A848KU72</accession>
<proteinExistence type="predicted"/>
<comment type="caution">
    <text evidence="5">The sequence shown here is derived from an EMBL/GenBank/DDBJ whole genome shotgun (WGS) entry which is preliminary data.</text>
</comment>
<dbReference type="InterPro" id="IPR004821">
    <property type="entry name" value="Cyt_trans-like"/>
</dbReference>
<dbReference type="EMBL" id="JABBNB010000010">
    <property type="protein sequence ID" value="NMO01822.1"/>
    <property type="molecule type" value="Genomic_DNA"/>
</dbReference>
<dbReference type="AlphaFoldDB" id="A0A848KU72"/>
<evidence type="ECO:0000313" key="6">
    <source>
        <dbReference type="Proteomes" id="UP000550729"/>
    </source>
</evidence>
<evidence type="ECO:0000256" key="3">
    <source>
        <dbReference type="SAM" id="MobiDB-lite"/>
    </source>
</evidence>
<gene>
    <name evidence="5" type="ORF">HH308_11430</name>
</gene>
<dbReference type="GO" id="GO:0016779">
    <property type="term" value="F:nucleotidyltransferase activity"/>
    <property type="evidence" value="ECO:0007669"/>
    <property type="project" value="UniProtKB-KW"/>
</dbReference>
<dbReference type="PANTHER" id="PTHR43793:SF2">
    <property type="entry name" value="BIFUNCTIONAL PROTEIN HLDE"/>
    <property type="match status" value="1"/>
</dbReference>
<dbReference type="InterPro" id="IPR014729">
    <property type="entry name" value="Rossmann-like_a/b/a_fold"/>
</dbReference>
<keyword evidence="2 5" id="KW-0548">Nucleotidyltransferase</keyword>
<reference evidence="5 6" key="1">
    <citation type="submission" date="2020-04" db="EMBL/GenBank/DDBJ databases">
        <title>Gordonia sp. nov. TBRC 11910.</title>
        <authorList>
            <person name="Suriyachadkun C."/>
        </authorList>
    </citation>
    <scope>NUCLEOTIDE SEQUENCE [LARGE SCALE GENOMIC DNA]</scope>
    <source>
        <strain evidence="5 6">TBRC 11910</strain>
    </source>
</reference>
<dbReference type="NCBIfam" id="TIGR00125">
    <property type="entry name" value="cyt_tran_rel"/>
    <property type="match status" value="1"/>
</dbReference>
<dbReference type="PANTHER" id="PTHR43793">
    <property type="entry name" value="FAD SYNTHASE"/>
    <property type="match status" value="1"/>
</dbReference>
<keyword evidence="1 5" id="KW-0808">Transferase</keyword>
<dbReference type="SUPFAM" id="SSF52374">
    <property type="entry name" value="Nucleotidylyl transferase"/>
    <property type="match status" value="1"/>
</dbReference>
<dbReference type="Proteomes" id="UP000550729">
    <property type="component" value="Unassembled WGS sequence"/>
</dbReference>
<organism evidence="5 6">
    <name type="scientific">Gordonia asplenii</name>
    <dbReference type="NCBI Taxonomy" id="2725283"/>
    <lineage>
        <taxon>Bacteria</taxon>
        <taxon>Bacillati</taxon>
        <taxon>Actinomycetota</taxon>
        <taxon>Actinomycetes</taxon>
        <taxon>Mycobacteriales</taxon>
        <taxon>Gordoniaceae</taxon>
        <taxon>Gordonia</taxon>
    </lineage>
</organism>
<name>A0A848KU72_9ACTN</name>
<dbReference type="Gene3D" id="3.40.50.620">
    <property type="entry name" value="HUPs"/>
    <property type="match status" value="1"/>
</dbReference>
<feature type="region of interest" description="Disordered" evidence="3">
    <location>
        <begin position="165"/>
        <end position="209"/>
    </location>
</feature>
<evidence type="ECO:0000313" key="5">
    <source>
        <dbReference type="EMBL" id="NMO01822.1"/>
    </source>
</evidence>